<comment type="caution">
    <text evidence="2">The sequence shown here is derived from an EMBL/GenBank/DDBJ whole genome shotgun (WGS) entry which is preliminary data.</text>
</comment>
<dbReference type="InterPro" id="IPR005625">
    <property type="entry name" value="PepSY-ass_TM"/>
</dbReference>
<sequence length="209" mass="22553">MADSMAGTGDRMGAVSREPYYRAGSDQMNFWRRWHRWLGVVAGVLLVLMAGTGVLLQIDEVGGFSEKARQAAAARRGPVPPLDMVGLSARVELLSGGRAVEMLRLESRKGAPIAVVQFAGAERPVQIDLETGAQKPGSDAPKPGGSTIEKIRLLVLMLHTLGIAGMAGHVVGGVAGVLMAVLGGTGLWIWWIMRRERVRRGTRATWFWK</sequence>
<dbReference type="Proteomes" id="UP000290958">
    <property type="component" value="Unassembled WGS sequence"/>
</dbReference>
<keyword evidence="1" id="KW-0812">Transmembrane</keyword>
<protein>
    <submittedName>
        <fullName evidence="2">PepSY domain-containing protein</fullName>
    </submittedName>
</protein>
<dbReference type="PANTHER" id="PTHR34219:SF3">
    <property type="entry name" value="BLL7967 PROTEIN"/>
    <property type="match status" value="1"/>
</dbReference>
<evidence type="ECO:0000256" key="1">
    <source>
        <dbReference type="SAM" id="Phobius"/>
    </source>
</evidence>
<feature type="transmembrane region" description="Helical" evidence="1">
    <location>
        <begin position="174"/>
        <end position="193"/>
    </location>
</feature>
<gene>
    <name evidence="2" type="ORF">EQG66_12720</name>
</gene>
<evidence type="ECO:0000313" key="3">
    <source>
        <dbReference type="Proteomes" id="UP000290958"/>
    </source>
</evidence>
<keyword evidence="3" id="KW-1185">Reference proteome</keyword>
<organism evidence="2 3">
    <name type="scientific">Sphingobium fluviale</name>
    <dbReference type="NCBI Taxonomy" id="2506423"/>
    <lineage>
        <taxon>Bacteria</taxon>
        <taxon>Pseudomonadati</taxon>
        <taxon>Pseudomonadota</taxon>
        <taxon>Alphaproteobacteria</taxon>
        <taxon>Sphingomonadales</taxon>
        <taxon>Sphingomonadaceae</taxon>
        <taxon>Sphingobium</taxon>
    </lineage>
</organism>
<feature type="transmembrane region" description="Helical" evidence="1">
    <location>
        <begin position="37"/>
        <end position="58"/>
    </location>
</feature>
<reference evidence="3" key="1">
    <citation type="submission" date="2019-01" db="EMBL/GenBank/DDBJ databases">
        <title>Cytophagaceae bacterium strain CAR-16.</title>
        <authorList>
            <person name="Chen W.-M."/>
        </authorList>
    </citation>
    <scope>NUCLEOTIDE SEQUENCE [LARGE SCALE GENOMIC DNA]</scope>
    <source>
        <strain evidence="3">CHR27</strain>
    </source>
</reference>
<keyword evidence="1" id="KW-0472">Membrane</keyword>
<dbReference type="AlphaFoldDB" id="A0A4V1N391"/>
<dbReference type="Pfam" id="PF03929">
    <property type="entry name" value="PepSY_TM"/>
    <property type="match status" value="1"/>
</dbReference>
<dbReference type="PANTHER" id="PTHR34219">
    <property type="entry name" value="IRON-REGULATED INNER MEMBRANE PROTEIN-RELATED"/>
    <property type="match status" value="1"/>
</dbReference>
<keyword evidence="1" id="KW-1133">Transmembrane helix</keyword>
<evidence type="ECO:0000313" key="2">
    <source>
        <dbReference type="EMBL" id="RXR26565.1"/>
    </source>
</evidence>
<accession>A0A4V1N391</accession>
<proteinExistence type="predicted"/>
<name>A0A4V1N391_9SPHN</name>
<dbReference type="EMBL" id="SBKP01000014">
    <property type="protein sequence ID" value="RXR26565.1"/>
    <property type="molecule type" value="Genomic_DNA"/>
</dbReference>